<reference evidence="3" key="2">
    <citation type="journal article" date="2021" name="PeerJ">
        <title>Extensive microbial diversity within the chicken gut microbiome revealed by metagenomics and culture.</title>
        <authorList>
            <person name="Gilroy R."/>
            <person name="Ravi A."/>
            <person name="Getino M."/>
            <person name="Pursley I."/>
            <person name="Horton D.L."/>
            <person name="Alikhan N.F."/>
            <person name="Baker D."/>
            <person name="Gharbi K."/>
            <person name="Hall N."/>
            <person name="Watson M."/>
            <person name="Adriaenssens E.M."/>
            <person name="Foster-Nyarko E."/>
            <person name="Jarju S."/>
            <person name="Secka A."/>
            <person name="Antonio M."/>
            <person name="Oren A."/>
            <person name="Chaudhuri R.R."/>
            <person name="La Ragione R."/>
            <person name="Hildebrand F."/>
            <person name="Pallen M.J."/>
        </authorList>
    </citation>
    <scope>NUCLEOTIDE SEQUENCE</scope>
    <source>
        <strain evidence="3">G3-8215</strain>
    </source>
</reference>
<comment type="caution">
    <text evidence="3">The sequence shown here is derived from an EMBL/GenBank/DDBJ whole genome shotgun (WGS) entry which is preliminary data.</text>
</comment>
<dbReference type="InterPro" id="IPR032287">
    <property type="entry name" value="DUF4838"/>
</dbReference>
<dbReference type="InterPro" id="IPR017853">
    <property type="entry name" value="GH"/>
</dbReference>
<evidence type="ECO:0000256" key="2">
    <source>
        <dbReference type="SAM" id="SignalP"/>
    </source>
</evidence>
<reference evidence="3" key="1">
    <citation type="submission" date="2020-10" db="EMBL/GenBank/DDBJ databases">
        <authorList>
            <person name="Gilroy R."/>
        </authorList>
    </citation>
    <scope>NUCLEOTIDE SEQUENCE</scope>
    <source>
        <strain evidence="3">G3-8215</strain>
    </source>
</reference>
<dbReference type="Proteomes" id="UP000725002">
    <property type="component" value="Unassembled WGS sequence"/>
</dbReference>
<evidence type="ECO:0000313" key="3">
    <source>
        <dbReference type="EMBL" id="MBO8483078.1"/>
    </source>
</evidence>
<dbReference type="EMBL" id="JADILV010000021">
    <property type="protein sequence ID" value="MBO8483078.1"/>
    <property type="molecule type" value="Genomic_DNA"/>
</dbReference>
<feature type="compositionally biased region" description="Acidic residues" evidence="1">
    <location>
        <begin position="42"/>
        <end position="58"/>
    </location>
</feature>
<accession>A0A940DTI4</accession>
<organism evidence="3 4">
    <name type="scientific">Candidatus Cryptobacteroides avicola</name>
    <dbReference type="NCBI Taxonomy" id="2840757"/>
    <lineage>
        <taxon>Bacteria</taxon>
        <taxon>Pseudomonadati</taxon>
        <taxon>Bacteroidota</taxon>
        <taxon>Bacteroidia</taxon>
        <taxon>Bacteroidales</taxon>
        <taxon>Candidatus Cryptobacteroides</taxon>
    </lineage>
</organism>
<dbReference type="Gene3D" id="3.20.20.80">
    <property type="entry name" value="Glycosidases"/>
    <property type="match status" value="1"/>
</dbReference>
<protein>
    <submittedName>
        <fullName evidence="3">DUF4838 domain-containing protein</fullName>
    </submittedName>
</protein>
<gene>
    <name evidence="3" type="ORF">IAB75_03040</name>
</gene>
<evidence type="ECO:0000313" key="4">
    <source>
        <dbReference type="Proteomes" id="UP000725002"/>
    </source>
</evidence>
<feature type="signal peptide" evidence="2">
    <location>
        <begin position="1"/>
        <end position="23"/>
    </location>
</feature>
<sequence length="380" mass="43436">MIRRFLTVLSVACCLTFSFCSCDDTGDFPDDDKNTEKPAPGEGEDDQKDDEGTDEPLPEGERWFKTRGLVMGWTDVANSYVLDYIQIAEDNGLNTFSIYGADRTSAVWNNFASRCRDAGIDLEFEEHMMSFLLPRDLFSTHPEYFRMNENGVRVSDANGCPSSEGALEEVRKNAKVLAQNYAPTNNKYYFWLDDGGGVCHCERCKELNDADQALIFENVIIEAIKEINPDAQLAHLCYANTLDAPRKTVPHEDIFLEFAPFYRDWSQPLSSVWATGRTGISHSRYLRALKENLDVFPAKTAQVLEYWMDDSLFSGWDQSNLVEVPWDNSIFLDDLDTYASYGIRHIMCYCAYVGPQYVQKFGYPTFLEEYGQGLYNYEKK</sequence>
<dbReference type="PROSITE" id="PS51257">
    <property type="entry name" value="PROKAR_LIPOPROTEIN"/>
    <property type="match status" value="1"/>
</dbReference>
<dbReference type="AlphaFoldDB" id="A0A940DTI4"/>
<proteinExistence type="predicted"/>
<keyword evidence="2" id="KW-0732">Signal</keyword>
<feature type="chain" id="PRO_5036911776" evidence="2">
    <location>
        <begin position="24"/>
        <end position="380"/>
    </location>
</feature>
<feature type="region of interest" description="Disordered" evidence="1">
    <location>
        <begin position="29"/>
        <end position="60"/>
    </location>
</feature>
<dbReference type="PANTHER" id="PTHR47406">
    <property type="entry name" value="COAGULATION FACTOR 5/8 TYPE, C-TERMINAL"/>
    <property type="match status" value="1"/>
</dbReference>
<dbReference type="SUPFAM" id="SSF51445">
    <property type="entry name" value="(Trans)glycosidases"/>
    <property type="match status" value="1"/>
</dbReference>
<name>A0A940DTI4_9BACT</name>
<evidence type="ECO:0000256" key="1">
    <source>
        <dbReference type="SAM" id="MobiDB-lite"/>
    </source>
</evidence>
<dbReference type="Pfam" id="PF16126">
    <property type="entry name" value="DUF4838"/>
    <property type="match status" value="1"/>
</dbReference>
<dbReference type="PANTHER" id="PTHR47406:SF2">
    <property type="entry name" value="ALPHA GLUCURONIDASE N-TERMINAL DOMAIN-CONTAINING PROTEIN"/>
    <property type="match status" value="1"/>
</dbReference>